<dbReference type="Gene3D" id="2.30.30.60">
    <property type="match status" value="1"/>
</dbReference>
<evidence type="ECO:0000256" key="5">
    <source>
        <dbReference type="ARBA" id="ARBA00022989"/>
    </source>
</evidence>
<dbReference type="AlphaFoldDB" id="A0A058ZM03"/>
<comment type="caution">
    <text evidence="7">Lacks conserved residue(s) required for the propagation of feature annotation.</text>
</comment>
<feature type="domain" description="Mechanosensitive ion channel transmembrane helices 2/3" evidence="10">
    <location>
        <begin position="56"/>
        <end position="95"/>
    </location>
</feature>
<comment type="subunit">
    <text evidence="7">Homoheptamer.</text>
</comment>
<feature type="transmembrane region" description="Helical" evidence="7">
    <location>
        <begin position="80"/>
        <end position="110"/>
    </location>
</feature>
<sequence length="261" mass="27966">MNVSVLTALGINVVTALLIAVAALWLSGFVKRYIEGLADKNENLDITLMRFAGSMARYFVLAIAVIFILARFGIETTSLAALLGAAGLAVGLALQGTLSNVAAGVLLIAFRPFKAGDVVEAAGHTGKVAAVTLFTTELTTPDNVQIIVPNGDIFAGAIKNFSHHDTRRVDFVFGVSYGTNLKDAEDIIVKCIEDDERIHADPAPFVKVGNLGDSSVDFTVRVWCDAADYWDVHFDMTRNVKEAFDAGNIDIPFPTTTMIQG</sequence>
<keyword evidence="4 7" id="KW-0812">Transmembrane</keyword>
<dbReference type="GO" id="GO:0008381">
    <property type="term" value="F:mechanosensitive monoatomic ion channel activity"/>
    <property type="evidence" value="ECO:0007669"/>
    <property type="project" value="InterPro"/>
</dbReference>
<keyword evidence="6 7" id="KW-0472">Membrane</keyword>
<dbReference type="SUPFAM" id="SSF82861">
    <property type="entry name" value="Mechanosensitive channel protein MscS (YggB), transmembrane region"/>
    <property type="match status" value="1"/>
</dbReference>
<dbReference type="InterPro" id="IPR010920">
    <property type="entry name" value="LSM_dom_sf"/>
</dbReference>
<dbReference type="Pfam" id="PF21088">
    <property type="entry name" value="MS_channel_1st"/>
    <property type="match status" value="1"/>
</dbReference>
<name>A0A058ZM03_9RHOB</name>
<dbReference type="PANTHER" id="PTHR30221:SF1">
    <property type="entry name" value="SMALL-CONDUCTANCE MECHANOSENSITIVE CHANNEL"/>
    <property type="match status" value="1"/>
</dbReference>
<comment type="similarity">
    <text evidence="2 7">Belongs to the MscS (TC 1.A.23) family.</text>
</comment>
<evidence type="ECO:0000313" key="11">
    <source>
        <dbReference type="EMBL" id="KCV82225.1"/>
    </source>
</evidence>
<dbReference type="InterPro" id="IPR049142">
    <property type="entry name" value="MS_channel_1st"/>
</dbReference>
<dbReference type="SUPFAM" id="SSF50182">
    <property type="entry name" value="Sm-like ribonucleoproteins"/>
    <property type="match status" value="1"/>
</dbReference>
<keyword evidence="7" id="KW-0406">Ion transport</keyword>
<comment type="function">
    <text evidence="7">Mechanosensitive channel that participates in the regulation of osmotic pressure changes within the cell, opening in response to stretch forces in the membrane lipid bilayer, without the need for other proteins. Contributes to normal resistance to hypoosmotic shock. Forms an ion channel of 1.0 nanosiemens conductance with a slight preference for anions.</text>
</comment>
<feature type="transmembrane region" description="Helical" evidence="7">
    <location>
        <begin position="51"/>
        <end position="74"/>
    </location>
</feature>
<keyword evidence="3" id="KW-1003">Cell membrane</keyword>
<comment type="subcellular location">
    <subcellularLocation>
        <location evidence="7">Cell inner membrane</location>
        <topology evidence="7">Multi-pass membrane protein</topology>
    </subcellularLocation>
    <subcellularLocation>
        <location evidence="1">Cell membrane</location>
        <topology evidence="1">Multi-pass membrane protein</topology>
    </subcellularLocation>
</comment>
<dbReference type="InterPro" id="IPR006685">
    <property type="entry name" value="MscS_channel_2nd"/>
</dbReference>
<dbReference type="EMBL" id="AQQY01000004">
    <property type="protein sequence ID" value="KCV82225.1"/>
    <property type="molecule type" value="Genomic_DNA"/>
</dbReference>
<evidence type="ECO:0000259" key="9">
    <source>
        <dbReference type="Pfam" id="PF21082"/>
    </source>
</evidence>
<dbReference type="InterPro" id="IPR045275">
    <property type="entry name" value="MscS_archaea/bacteria_type"/>
</dbReference>
<evidence type="ECO:0000256" key="3">
    <source>
        <dbReference type="ARBA" id="ARBA00022475"/>
    </source>
</evidence>
<evidence type="ECO:0000313" key="12">
    <source>
        <dbReference type="Proteomes" id="UP000024836"/>
    </source>
</evidence>
<keyword evidence="7" id="KW-0407">Ion channel</keyword>
<dbReference type="OrthoDB" id="9814206at2"/>
<evidence type="ECO:0000256" key="6">
    <source>
        <dbReference type="ARBA" id="ARBA00023136"/>
    </source>
</evidence>
<keyword evidence="5 7" id="KW-1133">Transmembrane helix</keyword>
<feature type="domain" description="Mechanosensitive ion channel MscS" evidence="8">
    <location>
        <begin position="97"/>
        <end position="163"/>
    </location>
</feature>
<dbReference type="Pfam" id="PF21082">
    <property type="entry name" value="MS_channel_3rd"/>
    <property type="match status" value="1"/>
</dbReference>
<proteinExistence type="inferred from homology"/>
<dbReference type="Proteomes" id="UP000024836">
    <property type="component" value="Unassembled WGS sequence"/>
</dbReference>
<reference evidence="11 12" key="1">
    <citation type="submission" date="2013-04" db="EMBL/GenBank/DDBJ databases">
        <title>Shimia sp. 22II-S11-Z10 Genome Sequencing.</title>
        <authorList>
            <person name="Lai Q."/>
            <person name="Li G."/>
            <person name="Shao Z."/>
        </authorList>
    </citation>
    <scope>NUCLEOTIDE SEQUENCE [LARGE SCALE GENOMIC DNA]</scope>
    <source>
        <strain evidence="12">22II-S11-Z10</strain>
    </source>
</reference>
<dbReference type="STRING" id="1461693.ATO10_07542"/>
<keyword evidence="7" id="KW-0997">Cell inner membrane</keyword>
<dbReference type="Gene3D" id="1.10.287.1260">
    <property type="match status" value="1"/>
</dbReference>
<keyword evidence="12" id="KW-1185">Reference proteome</keyword>
<evidence type="ECO:0000256" key="7">
    <source>
        <dbReference type="RuleBase" id="RU369025"/>
    </source>
</evidence>
<protein>
    <recommendedName>
        <fullName evidence="7">Small-conductance mechanosensitive channel</fullName>
    </recommendedName>
</protein>
<evidence type="ECO:0000256" key="4">
    <source>
        <dbReference type="ARBA" id="ARBA00022692"/>
    </source>
</evidence>
<dbReference type="RefSeq" id="WP_051598017.1">
    <property type="nucleotide sequence ID" value="NZ_AQQY01000004.1"/>
</dbReference>
<feature type="domain" description="Mechanosensitive ion channel MscS C-terminal" evidence="9">
    <location>
        <begin position="169"/>
        <end position="251"/>
    </location>
</feature>
<organism evidence="11 12">
    <name type="scientific">Actibacterium atlanticum</name>
    <dbReference type="NCBI Taxonomy" id="1461693"/>
    <lineage>
        <taxon>Bacteria</taxon>
        <taxon>Pseudomonadati</taxon>
        <taxon>Pseudomonadota</taxon>
        <taxon>Alphaproteobacteria</taxon>
        <taxon>Rhodobacterales</taxon>
        <taxon>Roseobacteraceae</taxon>
        <taxon>Actibacterium</taxon>
    </lineage>
</organism>
<dbReference type="InterPro" id="IPR011066">
    <property type="entry name" value="MscS_channel_C_sf"/>
</dbReference>
<dbReference type="InterPro" id="IPR011014">
    <property type="entry name" value="MscS_channel_TM-2"/>
</dbReference>
<dbReference type="GO" id="GO:0005886">
    <property type="term" value="C:plasma membrane"/>
    <property type="evidence" value="ECO:0007669"/>
    <property type="project" value="UniProtKB-SubCell"/>
</dbReference>
<evidence type="ECO:0000256" key="1">
    <source>
        <dbReference type="ARBA" id="ARBA00004651"/>
    </source>
</evidence>
<keyword evidence="7" id="KW-0813">Transport</keyword>
<dbReference type="Gene3D" id="3.30.70.100">
    <property type="match status" value="1"/>
</dbReference>
<dbReference type="InterPro" id="IPR049278">
    <property type="entry name" value="MS_channel_C"/>
</dbReference>
<feature type="transmembrane region" description="Helical" evidence="7">
    <location>
        <begin position="6"/>
        <end position="30"/>
    </location>
</feature>
<dbReference type="InterPro" id="IPR023408">
    <property type="entry name" value="MscS_beta-dom_sf"/>
</dbReference>
<dbReference type="SUPFAM" id="SSF82689">
    <property type="entry name" value="Mechanosensitive channel protein MscS (YggB), C-terminal domain"/>
    <property type="match status" value="1"/>
</dbReference>
<gene>
    <name evidence="11" type="ORF">ATO10_07542</name>
</gene>
<dbReference type="Pfam" id="PF00924">
    <property type="entry name" value="MS_channel_2nd"/>
    <property type="match status" value="1"/>
</dbReference>
<dbReference type="eggNOG" id="COG0668">
    <property type="taxonomic scope" value="Bacteria"/>
</dbReference>
<evidence type="ECO:0000256" key="2">
    <source>
        <dbReference type="ARBA" id="ARBA00008017"/>
    </source>
</evidence>
<accession>A0A058ZM03</accession>
<evidence type="ECO:0000259" key="10">
    <source>
        <dbReference type="Pfam" id="PF21088"/>
    </source>
</evidence>
<evidence type="ECO:0000259" key="8">
    <source>
        <dbReference type="Pfam" id="PF00924"/>
    </source>
</evidence>
<comment type="caution">
    <text evidence="11">The sequence shown here is derived from an EMBL/GenBank/DDBJ whole genome shotgun (WGS) entry which is preliminary data.</text>
</comment>
<dbReference type="PANTHER" id="PTHR30221">
    <property type="entry name" value="SMALL-CONDUCTANCE MECHANOSENSITIVE CHANNEL"/>
    <property type="match status" value="1"/>
</dbReference>